<protein>
    <submittedName>
        <fullName evidence="2">DUF4439 domain-containing protein</fullName>
    </submittedName>
</protein>
<dbReference type="Gene3D" id="1.20.1260.10">
    <property type="match status" value="1"/>
</dbReference>
<dbReference type="InParanoid" id="A0A7L4YSX5"/>
<dbReference type="CDD" id="cd00657">
    <property type="entry name" value="Ferritin_like"/>
    <property type="match status" value="1"/>
</dbReference>
<sequence length="143" mass="15420">MSDDYEALQKALAAEHAVIWGFGEVGAKVGPDLVGTVTAADLRHREIRHEIEQLLIAQQLEPVAGEPAYSLPSPITDQPSAIEAAAQLEDAMCAQWRYCLGRFDSTELRQTFSAYLTEAAVAAYQWRRLTAGTGAATVAFPGA</sequence>
<dbReference type="SUPFAM" id="SSF47240">
    <property type="entry name" value="Ferritin-like"/>
    <property type="match status" value="1"/>
</dbReference>
<keyword evidence="3" id="KW-1185">Reference proteome</keyword>
<dbReference type="EMBL" id="CP047156">
    <property type="protein sequence ID" value="QHC01879.1"/>
    <property type="molecule type" value="Genomic_DNA"/>
</dbReference>
<dbReference type="InterPro" id="IPR012347">
    <property type="entry name" value="Ferritin-like"/>
</dbReference>
<dbReference type="Proteomes" id="UP000463857">
    <property type="component" value="Chromosome"/>
</dbReference>
<dbReference type="RefSeq" id="WP_159547003.1">
    <property type="nucleotide sequence ID" value="NZ_CP047156.1"/>
</dbReference>
<evidence type="ECO:0000313" key="2">
    <source>
        <dbReference type="EMBL" id="QHC01879.1"/>
    </source>
</evidence>
<organism evidence="2 3">
    <name type="scientific">Epidermidibacterium keratini</name>
    <dbReference type="NCBI Taxonomy" id="1891644"/>
    <lineage>
        <taxon>Bacteria</taxon>
        <taxon>Bacillati</taxon>
        <taxon>Actinomycetota</taxon>
        <taxon>Actinomycetes</taxon>
        <taxon>Sporichthyales</taxon>
        <taxon>Sporichthyaceae</taxon>
        <taxon>Epidermidibacterium</taxon>
    </lineage>
</organism>
<evidence type="ECO:0000259" key="1">
    <source>
        <dbReference type="Pfam" id="PF14530"/>
    </source>
</evidence>
<feature type="domain" description="DUF4439" evidence="1">
    <location>
        <begin position="7"/>
        <end position="142"/>
    </location>
</feature>
<dbReference type="AlphaFoldDB" id="A0A7L4YSX5"/>
<evidence type="ECO:0000313" key="3">
    <source>
        <dbReference type="Proteomes" id="UP000463857"/>
    </source>
</evidence>
<dbReference type="OrthoDB" id="5192349at2"/>
<gene>
    <name evidence="2" type="ORF">EK0264_17390</name>
</gene>
<dbReference type="Pfam" id="PF14530">
    <property type="entry name" value="DUF4439"/>
    <property type="match status" value="1"/>
</dbReference>
<dbReference type="InterPro" id="IPR009078">
    <property type="entry name" value="Ferritin-like_SF"/>
</dbReference>
<name>A0A7L4YSX5_9ACTN</name>
<proteinExistence type="predicted"/>
<dbReference type="InterPro" id="IPR029447">
    <property type="entry name" value="DUF4439"/>
</dbReference>
<accession>A0A7L4YSX5</accession>
<dbReference type="KEGG" id="eke:EK0264_17390"/>
<reference evidence="2 3" key="1">
    <citation type="journal article" date="2018" name="Int. J. Syst. Evol. Microbiol.">
        <title>Epidermidibacterium keratini gen. nov., sp. nov., a member of the family Sporichthyaceae, isolated from keratin epidermis.</title>
        <authorList>
            <person name="Lee D.G."/>
            <person name="Trujillo M.E."/>
            <person name="Kang S."/>
            <person name="Nam J.J."/>
            <person name="Kim Y.J."/>
        </authorList>
    </citation>
    <scope>NUCLEOTIDE SEQUENCE [LARGE SCALE GENOMIC DNA]</scope>
    <source>
        <strain evidence="2 3">EPI-7</strain>
    </source>
</reference>